<keyword evidence="1" id="KW-0812">Transmembrane</keyword>
<dbReference type="InterPro" id="IPR032083">
    <property type="entry name" value="DUF4811"/>
</dbReference>
<evidence type="ECO:0000256" key="1">
    <source>
        <dbReference type="SAM" id="Phobius"/>
    </source>
</evidence>
<evidence type="ECO:0000313" key="2">
    <source>
        <dbReference type="EMBL" id="MFC6206867.1"/>
    </source>
</evidence>
<reference evidence="3" key="1">
    <citation type="journal article" date="2019" name="Int. J. Syst. Evol. Microbiol.">
        <title>The Global Catalogue of Microorganisms (GCM) 10K type strain sequencing project: providing services to taxonomists for standard genome sequencing and annotation.</title>
        <authorList>
            <consortium name="The Broad Institute Genomics Platform"/>
            <consortium name="The Broad Institute Genome Sequencing Center for Infectious Disease"/>
            <person name="Wu L."/>
            <person name="Ma J."/>
        </authorList>
    </citation>
    <scope>NUCLEOTIDE SEQUENCE [LARGE SCALE GENOMIC DNA]</scope>
    <source>
        <strain evidence="3">CCM 8905</strain>
    </source>
</reference>
<keyword evidence="1" id="KW-0472">Membrane</keyword>
<keyword evidence="3" id="KW-1185">Reference proteome</keyword>
<sequence length="247" mass="27983">MILILLFVGIFVFIGGLLLMPTKATRLITGAIGLLLLSTMAILMIGNDNWHWGMHQTTTTSTVNIRSMSPDKRLGLLVYQPIRQSKDERVYVYKDANAAQQHTTASLKISNHVSFKSTKQAQLTTKRTYWAYNQHWQWLFKWTGSRHKLIRRQNTFVLPETWTTLSSAQAKWLSTAVKTKEAAAKLKLQKQVAVAFKAALAQQPTMTSQQQQALKKKLTDQARLVADQHLTQNLAKLVKGARSQPVR</sequence>
<dbReference type="EMBL" id="JBHSSK010000015">
    <property type="protein sequence ID" value="MFC6206867.1"/>
    <property type="molecule type" value="Genomic_DNA"/>
</dbReference>
<dbReference type="Pfam" id="PF16069">
    <property type="entry name" value="DUF4811"/>
    <property type="match status" value="1"/>
</dbReference>
<name>A0ABW1SR79_9LACO</name>
<keyword evidence="1" id="KW-1133">Transmembrane helix</keyword>
<dbReference type="Proteomes" id="UP001596254">
    <property type="component" value="Unassembled WGS sequence"/>
</dbReference>
<feature type="transmembrane region" description="Helical" evidence="1">
    <location>
        <begin position="29"/>
        <end position="46"/>
    </location>
</feature>
<comment type="caution">
    <text evidence="2">The sequence shown here is derived from an EMBL/GenBank/DDBJ whole genome shotgun (WGS) entry which is preliminary data.</text>
</comment>
<dbReference type="RefSeq" id="WP_125694834.1">
    <property type="nucleotide sequence ID" value="NZ_JBHSSK010000015.1"/>
</dbReference>
<protein>
    <submittedName>
        <fullName evidence="2">DUF4811 domain-containing protein</fullName>
    </submittedName>
</protein>
<organism evidence="2 3">
    <name type="scientific">Levilactobacillus tongjiangensis</name>
    <dbReference type="NCBI Taxonomy" id="2486023"/>
    <lineage>
        <taxon>Bacteria</taxon>
        <taxon>Bacillati</taxon>
        <taxon>Bacillota</taxon>
        <taxon>Bacilli</taxon>
        <taxon>Lactobacillales</taxon>
        <taxon>Lactobacillaceae</taxon>
        <taxon>Levilactobacillus</taxon>
    </lineage>
</organism>
<proteinExistence type="predicted"/>
<gene>
    <name evidence="2" type="ORF">ACFP1G_05160</name>
</gene>
<evidence type="ECO:0000313" key="3">
    <source>
        <dbReference type="Proteomes" id="UP001596254"/>
    </source>
</evidence>
<accession>A0ABW1SR79</accession>